<feature type="chain" id="PRO_5020038909" evidence="2">
    <location>
        <begin position="20"/>
        <end position="313"/>
    </location>
</feature>
<name>A0A4D9DTF7_9SAUR</name>
<evidence type="ECO:0000256" key="1">
    <source>
        <dbReference type="SAM" id="MobiDB-lite"/>
    </source>
</evidence>
<reference evidence="3 4" key="1">
    <citation type="submission" date="2019-04" db="EMBL/GenBank/DDBJ databases">
        <title>Draft genome of the big-headed turtle Platysternon megacephalum.</title>
        <authorList>
            <person name="Gong S."/>
        </authorList>
    </citation>
    <scope>NUCLEOTIDE SEQUENCE [LARGE SCALE GENOMIC DNA]</scope>
    <source>
        <strain evidence="3">DO16091913</strain>
        <tissue evidence="3">Muscle</tissue>
    </source>
</reference>
<dbReference type="AlphaFoldDB" id="A0A4D9DTF7"/>
<evidence type="ECO:0000256" key="2">
    <source>
        <dbReference type="SAM" id="SignalP"/>
    </source>
</evidence>
<dbReference type="EMBL" id="QXTE01000312">
    <property type="protein sequence ID" value="TFJ99681.1"/>
    <property type="molecule type" value="Genomic_DNA"/>
</dbReference>
<dbReference type="OrthoDB" id="10380867at2759"/>
<proteinExistence type="predicted"/>
<organism evidence="3 4">
    <name type="scientific">Platysternon megacephalum</name>
    <name type="common">big-headed turtle</name>
    <dbReference type="NCBI Taxonomy" id="55544"/>
    <lineage>
        <taxon>Eukaryota</taxon>
        <taxon>Metazoa</taxon>
        <taxon>Chordata</taxon>
        <taxon>Craniata</taxon>
        <taxon>Vertebrata</taxon>
        <taxon>Euteleostomi</taxon>
        <taxon>Archelosauria</taxon>
        <taxon>Testudinata</taxon>
        <taxon>Testudines</taxon>
        <taxon>Cryptodira</taxon>
        <taxon>Durocryptodira</taxon>
        <taxon>Testudinoidea</taxon>
        <taxon>Platysternidae</taxon>
        <taxon>Platysternon</taxon>
    </lineage>
</organism>
<feature type="compositionally biased region" description="Basic residues" evidence="1">
    <location>
        <begin position="76"/>
        <end position="95"/>
    </location>
</feature>
<evidence type="ECO:0000313" key="4">
    <source>
        <dbReference type="Proteomes" id="UP000297703"/>
    </source>
</evidence>
<comment type="caution">
    <text evidence="3">The sequence shown here is derived from an EMBL/GenBank/DDBJ whole genome shotgun (WGS) entry which is preliminary data.</text>
</comment>
<sequence length="313" mass="34231">MRLPLLLLVGFLEFHYTAHRFLPVITTKPSVQPALGDHRPPAQSTARPASTTPEHNELAHVRQRFTKPMAPQPRMQKPRMQKPRTQKPRTQKPRPRPPSAAREETQAPAQVSPQAVLPGKWKSLSLLEGTSPREAAQPEGTTRSPPPSGEPELPTAGPAAQAVTDAAMRVNSPKDGLHPERHGAPGAQRPVPKSRRPRPKPLETRTGLGAVRGQGDCREPGYESPQLQELIQVVRELRGDLRALVQTQRQERRQLGAIAGSLAELVGAVRQLPLCLSVPTGAQDSLIQHSLQLSPPDPQLRNGSQLVYGDRGR</sequence>
<reference evidence="3 4" key="2">
    <citation type="submission" date="2019-04" db="EMBL/GenBank/DDBJ databases">
        <title>The genome sequence of big-headed turtle.</title>
        <authorList>
            <person name="Gong S."/>
        </authorList>
    </citation>
    <scope>NUCLEOTIDE SEQUENCE [LARGE SCALE GENOMIC DNA]</scope>
    <source>
        <strain evidence="3">DO16091913</strain>
        <tissue evidence="3">Muscle</tissue>
    </source>
</reference>
<gene>
    <name evidence="3" type="ORF">DR999_PMT18277</name>
</gene>
<keyword evidence="4" id="KW-1185">Reference proteome</keyword>
<feature type="signal peptide" evidence="2">
    <location>
        <begin position="1"/>
        <end position="19"/>
    </location>
</feature>
<feature type="compositionally biased region" description="Polar residues" evidence="1">
    <location>
        <begin position="42"/>
        <end position="53"/>
    </location>
</feature>
<feature type="region of interest" description="Disordered" evidence="1">
    <location>
        <begin position="32"/>
        <end position="223"/>
    </location>
</feature>
<feature type="region of interest" description="Disordered" evidence="1">
    <location>
        <begin position="291"/>
        <end position="313"/>
    </location>
</feature>
<evidence type="ECO:0000313" key="3">
    <source>
        <dbReference type="EMBL" id="TFJ99681.1"/>
    </source>
</evidence>
<keyword evidence="2" id="KW-0732">Signal</keyword>
<accession>A0A4D9DTF7</accession>
<protein>
    <submittedName>
        <fullName evidence="3">Sorting nexin-17</fullName>
    </submittedName>
</protein>
<dbReference type="Proteomes" id="UP000297703">
    <property type="component" value="Unassembled WGS sequence"/>
</dbReference>